<evidence type="ECO:0000259" key="1">
    <source>
        <dbReference type="Pfam" id="PF03476"/>
    </source>
</evidence>
<dbReference type="InterPro" id="IPR005303">
    <property type="entry name" value="MOCOS_middle"/>
</dbReference>
<dbReference type="Pfam" id="PF03476">
    <property type="entry name" value="MOSC_N"/>
    <property type="match status" value="1"/>
</dbReference>
<sequence>MDIKVSRCYTYPLKSGSGISVDKLELTQRGPKDDRLWMLVQDQGSDEGKFITQRDTGCGKLALVKAIPTGDGHMDFSTPNGRKMVVVEDDLSCYDGVVRVWRDDCTAMDAGNAAAHWFSEYLGRPCRLVRIMDEFIRLTDQNYSRRGDQVSFADGFPLLVTNLAS</sequence>
<feature type="domain" description="Molybdenum cofactor sulfurase middle" evidence="1">
    <location>
        <begin position="4"/>
        <end position="125"/>
    </location>
</feature>
<evidence type="ECO:0000313" key="2">
    <source>
        <dbReference type="EMBL" id="SVB22033.1"/>
    </source>
</evidence>
<reference evidence="2" key="1">
    <citation type="submission" date="2018-05" db="EMBL/GenBank/DDBJ databases">
        <authorList>
            <person name="Lanie J.A."/>
            <person name="Ng W.-L."/>
            <person name="Kazmierczak K.M."/>
            <person name="Andrzejewski T.M."/>
            <person name="Davidsen T.M."/>
            <person name="Wayne K.J."/>
            <person name="Tettelin H."/>
            <person name="Glass J.I."/>
            <person name="Rusch D."/>
            <person name="Podicherti R."/>
            <person name="Tsui H.-C.T."/>
            <person name="Winkler M.E."/>
        </authorList>
    </citation>
    <scope>NUCLEOTIDE SEQUENCE</scope>
</reference>
<accession>A0A382C9U0</accession>
<name>A0A382C9U0_9ZZZZ</name>
<dbReference type="AlphaFoldDB" id="A0A382C9U0"/>
<proteinExistence type="predicted"/>
<feature type="non-terminal residue" evidence="2">
    <location>
        <position position="165"/>
    </location>
</feature>
<dbReference type="SUPFAM" id="SSF141673">
    <property type="entry name" value="MOSC N-terminal domain-like"/>
    <property type="match status" value="1"/>
</dbReference>
<gene>
    <name evidence="2" type="ORF">METZ01_LOCUS174887</name>
</gene>
<dbReference type="EMBL" id="UINC01033175">
    <property type="protein sequence ID" value="SVB22033.1"/>
    <property type="molecule type" value="Genomic_DNA"/>
</dbReference>
<protein>
    <recommendedName>
        <fullName evidence="1">Molybdenum cofactor sulfurase middle domain-containing protein</fullName>
    </recommendedName>
</protein>
<organism evidence="2">
    <name type="scientific">marine metagenome</name>
    <dbReference type="NCBI Taxonomy" id="408172"/>
    <lineage>
        <taxon>unclassified sequences</taxon>
        <taxon>metagenomes</taxon>
        <taxon>ecological metagenomes</taxon>
    </lineage>
</organism>